<evidence type="ECO:0000313" key="3">
    <source>
        <dbReference type="Proteomes" id="UP000516160"/>
    </source>
</evidence>
<proteinExistence type="predicted"/>
<dbReference type="KEGG" id="acae:HYG86_01415"/>
<organism evidence="2 3">
    <name type="scientific">Alkalicella caledoniensis</name>
    <dbReference type="NCBI Taxonomy" id="2731377"/>
    <lineage>
        <taxon>Bacteria</taxon>
        <taxon>Bacillati</taxon>
        <taxon>Bacillota</taxon>
        <taxon>Clostridia</taxon>
        <taxon>Eubacteriales</taxon>
        <taxon>Proteinivoracaceae</taxon>
        <taxon>Alkalicella</taxon>
    </lineage>
</organism>
<dbReference type="Proteomes" id="UP000516160">
    <property type="component" value="Chromosome"/>
</dbReference>
<dbReference type="RefSeq" id="WP_213167188.1">
    <property type="nucleotide sequence ID" value="NZ_CP058559.1"/>
</dbReference>
<name>A0A7G9W4A6_ALKCA</name>
<dbReference type="Pfam" id="PF04307">
    <property type="entry name" value="YdjM"/>
    <property type="match status" value="1"/>
</dbReference>
<evidence type="ECO:0000256" key="1">
    <source>
        <dbReference type="SAM" id="Phobius"/>
    </source>
</evidence>
<sequence length="130" mass="14538">MKWSTHRAVGVVTYSGLVTHLYKPYSWGLSVILFTSAIIAYLSSTLPDIIDGGIKKDHRGYTHSFVWSVVVTAVASPFVYSICLLLGSLGIYYPITLHLFAFWIGYTSHFLADFFTKAVFGYIVAFRGKL</sequence>
<keyword evidence="1" id="KW-1133">Transmembrane helix</keyword>
<protein>
    <submittedName>
        <fullName evidence="2">Metal-dependent hydrolase</fullName>
    </submittedName>
</protein>
<evidence type="ECO:0000313" key="2">
    <source>
        <dbReference type="EMBL" id="QNO13518.1"/>
    </source>
</evidence>
<feature type="transmembrane region" description="Helical" evidence="1">
    <location>
        <begin position="99"/>
        <end position="125"/>
    </location>
</feature>
<dbReference type="AlphaFoldDB" id="A0A7G9W4A6"/>
<keyword evidence="1" id="KW-0812">Transmembrane</keyword>
<reference evidence="2 3" key="1">
    <citation type="submission" date="2020-07" db="EMBL/GenBank/DDBJ databases">
        <title>Alkalicella. sp. LB2 genome.</title>
        <authorList>
            <person name="Postec A."/>
            <person name="Quemeneur M."/>
        </authorList>
    </citation>
    <scope>NUCLEOTIDE SEQUENCE [LARGE SCALE GENOMIC DNA]</scope>
    <source>
        <strain evidence="2 3">LB2</strain>
    </source>
</reference>
<keyword evidence="1" id="KW-0472">Membrane</keyword>
<dbReference type="EMBL" id="CP058559">
    <property type="protein sequence ID" value="QNO13518.1"/>
    <property type="molecule type" value="Genomic_DNA"/>
</dbReference>
<gene>
    <name evidence="2" type="ORF">HYG86_01415</name>
</gene>
<feature type="transmembrane region" description="Helical" evidence="1">
    <location>
        <begin position="65"/>
        <end position="93"/>
    </location>
</feature>
<dbReference type="InterPro" id="IPR007404">
    <property type="entry name" value="YdjM-like"/>
</dbReference>
<dbReference type="GO" id="GO:0016787">
    <property type="term" value="F:hydrolase activity"/>
    <property type="evidence" value="ECO:0007669"/>
    <property type="project" value="UniProtKB-KW"/>
</dbReference>
<keyword evidence="3" id="KW-1185">Reference proteome</keyword>
<accession>A0A7G9W4A6</accession>
<feature type="transmembrane region" description="Helical" evidence="1">
    <location>
        <begin position="25"/>
        <end position="44"/>
    </location>
</feature>
<keyword evidence="2" id="KW-0378">Hydrolase</keyword>